<name>A0AAT9P624_9STAP</name>
<evidence type="ECO:0000256" key="1">
    <source>
        <dbReference type="SAM" id="Phobius"/>
    </source>
</evidence>
<dbReference type="EMBL" id="CP124585">
    <property type="protein sequence ID" value="WZE68665.1"/>
    <property type="molecule type" value="Genomic_DNA"/>
</dbReference>
<accession>A0AAU6RFC0</accession>
<evidence type="ECO:0000313" key="2">
    <source>
        <dbReference type="EMBL" id="QYA32708.1"/>
    </source>
</evidence>
<proteinExistence type="predicted"/>
<dbReference type="KEGG" id="mpsh:QA539_09715"/>
<reference evidence="2" key="1">
    <citation type="submission" date="2021-07" db="EMBL/GenBank/DDBJ databases">
        <title>Prevalence and characterization of methicillin-resistant Macrococcus spp. in food producing animals and meat in Switzerland in 2019.</title>
        <authorList>
            <person name="Keller J.E."/>
            <person name="Schwendener S."/>
            <person name="Neuenschwander J."/>
            <person name="Overesch G."/>
            <person name="Perreten V."/>
        </authorList>
    </citation>
    <scope>NUCLEOTIDE SEQUENCE</scope>
    <source>
        <strain evidence="2">19Msa1099</strain>
    </source>
</reference>
<dbReference type="EMBL" id="CP124591">
    <property type="protein sequence ID" value="WZE70750.1"/>
    <property type="molecule type" value="Genomic_DNA"/>
</dbReference>
<evidence type="ECO:0000313" key="3">
    <source>
        <dbReference type="EMBL" id="WZE66528.1"/>
    </source>
</evidence>
<gene>
    <name evidence="2" type="ORF">KYI10_10290</name>
    <name evidence="5" type="ORF">QA539_09715</name>
    <name evidence="4" type="ORF">QA540_09955</name>
    <name evidence="3" type="ORF">QA541_10055</name>
</gene>
<accession>A0AAT9P624</accession>
<evidence type="ECO:0000313" key="4">
    <source>
        <dbReference type="EMBL" id="WZE68665.1"/>
    </source>
</evidence>
<keyword evidence="1" id="KW-1133">Transmembrane helix</keyword>
<evidence type="ECO:0000313" key="6">
    <source>
        <dbReference type="Proteomes" id="UP001465447"/>
    </source>
</evidence>
<dbReference type="Proteomes" id="UP001465447">
    <property type="component" value="Chromosome"/>
</dbReference>
<keyword evidence="6" id="KW-1185">Reference proteome</keyword>
<dbReference type="AlphaFoldDB" id="A0AAT9P624"/>
<accession>A0AAU6R8Z4</accession>
<keyword evidence="1" id="KW-0812">Transmembrane</keyword>
<organism evidence="2">
    <name type="scientific">Macrococcus psychrotolerans</name>
    <dbReference type="NCBI Taxonomy" id="3039389"/>
    <lineage>
        <taxon>Bacteria</taxon>
        <taxon>Bacillati</taxon>
        <taxon>Bacillota</taxon>
        <taxon>Bacilli</taxon>
        <taxon>Bacillales</taxon>
        <taxon>Staphylococcaceae</taxon>
        <taxon>Macrococcus</taxon>
    </lineage>
</organism>
<dbReference type="EMBL" id="CP124577">
    <property type="protein sequence ID" value="WZE66528.1"/>
    <property type="molecule type" value="Genomic_DNA"/>
</dbReference>
<keyword evidence="1" id="KW-0472">Membrane</keyword>
<reference evidence="3 6" key="2">
    <citation type="submission" date="2023-04" db="EMBL/GenBank/DDBJ databases">
        <title>Macrococci isolated from food, foodproducing animals, and human clinical materials.</title>
        <authorList>
            <person name="Maslanova I."/>
            <person name="Svec P."/>
            <person name="Sedlacek I."/>
            <person name="Novakova D."/>
            <person name="Keller J.E."/>
            <person name="Schwendener S."/>
            <person name="Finstrlova A."/>
            <person name="Botka T."/>
            <person name="Kovarovic V."/>
            <person name="Petras P."/>
            <person name="Perreten V."/>
            <person name="Pantucek R."/>
        </authorList>
    </citation>
    <scope>NUCLEOTIDE SEQUENCE</scope>
    <source>
        <strain evidence="5 6">CCM 8659</strain>
        <strain evidence="4">NRL/St 13/116</strain>
        <strain evidence="3">NRL/St 21/332</strain>
    </source>
</reference>
<protein>
    <recommendedName>
        <fullName evidence="7">Holin</fullName>
    </recommendedName>
</protein>
<feature type="transmembrane region" description="Helical" evidence="1">
    <location>
        <begin position="24"/>
        <end position="41"/>
    </location>
</feature>
<sequence length="49" mass="5498">MDVLMQLDMYNNLFLQMFVGPDNAIAASFITMIGMAITIVVDKLKSDEK</sequence>
<accession>A0AAU6RLF6</accession>
<evidence type="ECO:0000313" key="5">
    <source>
        <dbReference type="EMBL" id="WZE70750.1"/>
    </source>
</evidence>
<dbReference type="RefSeq" id="WP_219493241.1">
    <property type="nucleotide sequence ID" value="NZ_CP124577.1"/>
</dbReference>
<evidence type="ECO:0008006" key="7">
    <source>
        <dbReference type="Google" id="ProtNLM"/>
    </source>
</evidence>
<dbReference type="EMBL" id="CP079955">
    <property type="protein sequence ID" value="QYA32708.1"/>
    <property type="molecule type" value="Genomic_DNA"/>
</dbReference>